<sequence>MATLNANTFKTLPDAEAHYLAAIDNAAADARRLDPAQAEVYREKLAQAKAGGGPLLDAEAEALGTDANAVRNAVLRNHNARQQRVNAVELKRIKAKADVRSATNAAAMHRILNEFKEAL</sequence>
<name>A0ABX2BAJ0_9GAMM</name>
<organism evidence="1 2">
    <name type="scientific">Vreelandella venusta</name>
    <dbReference type="NCBI Taxonomy" id="44935"/>
    <lineage>
        <taxon>Bacteria</taxon>
        <taxon>Pseudomonadati</taxon>
        <taxon>Pseudomonadota</taxon>
        <taxon>Gammaproteobacteria</taxon>
        <taxon>Oceanospirillales</taxon>
        <taxon>Halomonadaceae</taxon>
        <taxon>Vreelandella</taxon>
    </lineage>
</organism>
<protein>
    <submittedName>
        <fullName evidence="1">Uncharacterized protein</fullName>
    </submittedName>
</protein>
<keyword evidence="2" id="KW-1185">Reference proteome</keyword>
<gene>
    <name evidence="1" type="ORF">DDR56_09665</name>
</gene>
<comment type="caution">
    <text evidence="1">The sequence shown here is derived from an EMBL/GenBank/DDBJ whole genome shotgun (WGS) entry which is preliminary data.</text>
</comment>
<reference evidence="1 2" key="1">
    <citation type="submission" date="2018-04" db="EMBL/GenBank/DDBJ databases">
        <authorList>
            <person name="Li G."/>
            <person name="Du W."/>
            <person name="Bai Y."/>
        </authorList>
    </citation>
    <scope>NUCLEOTIDE SEQUENCE [LARGE SCALE GENOMIC DNA]</scope>
    <source>
        <strain evidence="1 2">YYYZ-3</strain>
    </source>
</reference>
<dbReference type="Proteomes" id="UP001318401">
    <property type="component" value="Unassembled WGS sequence"/>
</dbReference>
<evidence type="ECO:0000313" key="1">
    <source>
        <dbReference type="EMBL" id="NPT30827.1"/>
    </source>
</evidence>
<accession>A0ABX2BAJ0</accession>
<dbReference type="RefSeq" id="WP_125747801.1">
    <property type="nucleotide sequence ID" value="NZ_CP034367.1"/>
</dbReference>
<proteinExistence type="predicted"/>
<dbReference type="EMBL" id="QDKN01000003">
    <property type="protein sequence ID" value="NPT30827.1"/>
    <property type="molecule type" value="Genomic_DNA"/>
</dbReference>
<evidence type="ECO:0000313" key="2">
    <source>
        <dbReference type="Proteomes" id="UP001318401"/>
    </source>
</evidence>